<proteinExistence type="predicted"/>
<evidence type="ECO:0000313" key="1">
    <source>
        <dbReference type="EMBL" id="GMN65651.1"/>
    </source>
</evidence>
<keyword evidence="2" id="KW-1185">Reference proteome</keyword>
<dbReference type="Proteomes" id="UP001187192">
    <property type="component" value="Unassembled WGS sequence"/>
</dbReference>
<reference evidence="1" key="1">
    <citation type="submission" date="2023-07" db="EMBL/GenBank/DDBJ databases">
        <title>draft genome sequence of fig (Ficus carica).</title>
        <authorList>
            <person name="Takahashi T."/>
            <person name="Nishimura K."/>
        </authorList>
    </citation>
    <scope>NUCLEOTIDE SEQUENCE</scope>
</reference>
<dbReference type="EMBL" id="BTGU01000251">
    <property type="protein sequence ID" value="GMN65651.1"/>
    <property type="molecule type" value="Genomic_DNA"/>
</dbReference>
<accession>A0AA88E0X8</accession>
<comment type="caution">
    <text evidence="1">The sequence shown here is derived from an EMBL/GenBank/DDBJ whole genome shotgun (WGS) entry which is preliminary data.</text>
</comment>
<gene>
    <name evidence="1" type="ORF">TIFTF001_034717</name>
</gene>
<evidence type="ECO:0000313" key="2">
    <source>
        <dbReference type="Proteomes" id="UP001187192"/>
    </source>
</evidence>
<organism evidence="1 2">
    <name type="scientific">Ficus carica</name>
    <name type="common">Common fig</name>
    <dbReference type="NCBI Taxonomy" id="3494"/>
    <lineage>
        <taxon>Eukaryota</taxon>
        <taxon>Viridiplantae</taxon>
        <taxon>Streptophyta</taxon>
        <taxon>Embryophyta</taxon>
        <taxon>Tracheophyta</taxon>
        <taxon>Spermatophyta</taxon>
        <taxon>Magnoliopsida</taxon>
        <taxon>eudicotyledons</taxon>
        <taxon>Gunneridae</taxon>
        <taxon>Pentapetalae</taxon>
        <taxon>rosids</taxon>
        <taxon>fabids</taxon>
        <taxon>Rosales</taxon>
        <taxon>Moraceae</taxon>
        <taxon>Ficeae</taxon>
        <taxon>Ficus</taxon>
    </lineage>
</organism>
<dbReference type="AlphaFoldDB" id="A0AA88E0X8"/>
<name>A0AA88E0X8_FICCA</name>
<protein>
    <submittedName>
        <fullName evidence="1">Uncharacterized protein</fullName>
    </submittedName>
</protein>
<sequence length="251" mass="27344">MNQFAVAKSGSSENAKLRTTVAKELCSQPIESLTMFNDCGLNDLSNSRMLSYSHTHTPLEESRLGSTSLRSGPGYGGRTTMLLADVLVQRHHELIEWGDVLIDFSLRVLWMKGNGRSWAADGPADGNIDHADSKPLGFQMRSALGYGASWDFVGDIEPLGERQTVVAAMDIWKTQSLSFESEDLIVTFFSDEVAHGGGVVEWMVLPILFCVCVVDPHVVSPSVIKVLVPLNLCLCGVYSGLCAMGDWISTD</sequence>